<organism evidence="3 4">
    <name type="scientific">Lasiosphaeria ovina</name>
    <dbReference type="NCBI Taxonomy" id="92902"/>
    <lineage>
        <taxon>Eukaryota</taxon>
        <taxon>Fungi</taxon>
        <taxon>Dikarya</taxon>
        <taxon>Ascomycota</taxon>
        <taxon>Pezizomycotina</taxon>
        <taxon>Sordariomycetes</taxon>
        <taxon>Sordariomycetidae</taxon>
        <taxon>Sordariales</taxon>
        <taxon>Lasiosphaeriaceae</taxon>
        <taxon>Lasiosphaeria</taxon>
    </lineage>
</organism>
<dbReference type="SUPFAM" id="SSF56112">
    <property type="entry name" value="Protein kinase-like (PK-like)"/>
    <property type="match status" value="1"/>
</dbReference>
<keyword evidence="3" id="KW-0808">Transferase</keyword>
<name>A0AAE0JWY0_9PEZI</name>
<reference evidence="3" key="1">
    <citation type="journal article" date="2023" name="Mol. Phylogenet. Evol.">
        <title>Genome-scale phylogeny and comparative genomics of the fungal order Sordariales.</title>
        <authorList>
            <person name="Hensen N."/>
            <person name="Bonometti L."/>
            <person name="Westerberg I."/>
            <person name="Brannstrom I.O."/>
            <person name="Guillou S."/>
            <person name="Cros-Aarteil S."/>
            <person name="Calhoun S."/>
            <person name="Haridas S."/>
            <person name="Kuo A."/>
            <person name="Mondo S."/>
            <person name="Pangilinan J."/>
            <person name="Riley R."/>
            <person name="LaButti K."/>
            <person name="Andreopoulos B."/>
            <person name="Lipzen A."/>
            <person name="Chen C."/>
            <person name="Yan M."/>
            <person name="Daum C."/>
            <person name="Ng V."/>
            <person name="Clum A."/>
            <person name="Steindorff A."/>
            <person name="Ohm R.A."/>
            <person name="Martin F."/>
            <person name="Silar P."/>
            <person name="Natvig D.O."/>
            <person name="Lalanne C."/>
            <person name="Gautier V."/>
            <person name="Ament-Velasquez S.L."/>
            <person name="Kruys A."/>
            <person name="Hutchinson M.I."/>
            <person name="Powell A.J."/>
            <person name="Barry K."/>
            <person name="Miller A.N."/>
            <person name="Grigoriev I.V."/>
            <person name="Debuchy R."/>
            <person name="Gladieux P."/>
            <person name="Hiltunen Thoren M."/>
            <person name="Johannesson H."/>
        </authorList>
    </citation>
    <scope>NUCLEOTIDE SEQUENCE</scope>
    <source>
        <strain evidence="3">CBS 958.72</strain>
    </source>
</reference>
<comment type="caution">
    <text evidence="3">The sequence shown here is derived from an EMBL/GenBank/DDBJ whole genome shotgun (WGS) entry which is preliminary data.</text>
</comment>
<proteinExistence type="predicted"/>
<evidence type="ECO:0000256" key="2">
    <source>
        <dbReference type="ARBA" id="ARBA00048655"/>
    </source>
</evidence>
<gene>
    <name evidence="3" type="ORF">B0T24DRAFT_559209</name>
</gene>
<dbReference type="PANTHER" id="PTHR12149">
    <property type="entry name" value="FRUCTOSAMINE 3 KINASE-RELATED PROTEIN"/>
    <property type="match status" value="1"/>
</dbReference>
<dbReference type="InterPro" id="IPR016477">
    <property type="entry name" value="Fructo-/Ketosamine-3-kinase"/>
</dbReference>
<dbReference type="Pfam" id="PF03881">
    <property type="entry name" value="Fructosamin_kin"/>
    <property type="match status" value="1"/>
</dbReference>
<dbReference type="InterPro" id="IPR011009">
    <property type="entry name" value="Kinase-like_dom_sf"/>
</dbReference>
<dbReference type="PANTHER" id="PTHR12149:SF8">
    <property type="entry name" value="PROTEIN-RIBULOSAMINE 3-KINASE"/>
    <property type="match status" value="1"/>
</dbReference>
<keyword evidence="3" id="KW-0418">Kinase</keyword>
<dbReference type="GO" id="GO:0016301">
    <property type="term" value="F:kinase activity"/>
    <property type="evidence" value="ECO:0007669"/>
    <property type="project" value="UniProtKB-KW"/>
</dbReference>
<evidence type="ECO:0000313" key="4">
    <source>
        <dbReference type="Proteomes" id="UP001287356"/>
    </source>
</evidence>
<comment type="catalytic activity">
    <reaction evidence="2">
        <text>N(6)-D-ribulosyl-L-lysyl-[protein] + ATP = N(6)-(3-O-phospho-D-ribulosyl)-L-lysyl-[protein] + ADP + H(+)</text>
        <dbReference type="Rhea" id="RHEA:48432"/>
        <dbReference type="Rhea" id="RHEA-COMP:12103"/>
        <dbReference type="Rhea" id="RHEA-COMP:12104"/>
        <dbReference type="ChEBI" id="CHEBI:15378"/>
        <dbReference type="ChEBI" id="CHEBI:30616"/>
        <dbReference type="ChEBI" id="CHEBI:90418"/>
        <dbReference type="ChEBI" id="CHEBI:90420"/>
        <dbReference type="ChEBI" id="CHEBI:456216"/>
        <dbReference type="EC" id="2.7.1.172"/>
    </reaction>
    <physiologicalReaction direction="left-to-right" evidence="2">
        <dbReference type="Rhea" id="RHEA:48433"/>
    </physiologicalReaction>
</comment>
<dbReference type="EMBL" id="JAULSN010000008">
    <property type="protein sequence ID" value="KAK3365470.1"/>
    <property type="molecule type" value="Genomic_DNA"/>
</dbReference>
<sequence>MAKDIRDIRIKLDTALLQALPLGGEVISVVPLGLSNNCETCRIDVRLPGGGMQSFFEKVTLPTYLELMLAHWTAESSLYRFIPGHVPRPVAFGTYESVSSPVHFFLMEFADLVPAPVPNPAAFMAPVIALHRASMAKSPGGQFGFPVRTRFGHLAQDNTWESSWEVWWTKHMTMTVDREREIRGPYSSPEVGPLKDAFLNTVLPRYLRPLETSGRSVAPCLLHTDLWPGNVQYYRPSNANDEMKVAIFDANGLWGHNEAELGIISNPRCGVGQAYVDEYRKHMPASEPAVDADSRAFMYMIRHQICFATLYPGDPSLRDIWVDSMRLLVQTVRDEKPPEKASKGGS</sequence>
<evidence type="ECO:0000313" key="3">
    <source>
        <dbReference type="EMBL" id="KAK3365470.1"/>
    </source>
</evidence>
<evidence type="ECO:0000256" key="1">
    <source>
        <dbReference type="ARBA" id="ARBA00011961"/>
    </source>
</evidence>
<accession>A0AAE0JWY0</accession>
<dbReference type="AlphaFoldDB" id="A0AAE0JWY0"/>
<dbReference type="EC" id="2.7.1.172" evidence="1"/>
<keyword evidence="4" id="KW-1185">Reference proteome</keyword>
<dbReference type="Gene3D" id="3.90.1200.10">
    <property type="match status" value="1"/>
</dbReference>
<dbReference type="GO" id="GO:0102193">
    <property type="term" value="F:protein-ribulosamine 3-kinase activity"/>
    <property type="evidence" value="ECO:0007669"/>
    <property type="project" value="UniProtKB-EC"/>
</dbReference>
<dbReference type="Proteomes" id="UP001287356">
    <property type="component" value="Unassembled WGS sequence"/>
</dbReference>
<reference evidence="3" key="2">
    <citation type="submission" date="2023-06" db="EMBL/GenBank/DDBJ databases">
        <authorList>
            <consortium name="Lawrence Berkeley National Laboratory"/>
            <person name="Haridas S."/>
            <person name="Hensen N."/>
            <person name="Bonometti L."/>
            <person name="Westerberg I."/>
            <person name="Brannstrom I.O."/>
            <person name="Guillou S."/>
            <person name="Cros-Aarteil S."/>
            <person name="Calhoun S."/>
            <person name="Kuo A."/>
            <person name="Mondo S."/>
            <person name="Pangilinan J."/>
            <person name="Riley R."/>
            <person name="Labutti K."/>
            <person name="Andreopoulos B."/>
            <person name="Lipzen A."/>
            <person name="Chen C."/>
            <person name="Yanf M."/>
            <person name="Daum C."/>
            <person name="Ng V."/>
            <person name="Clum A."/>
            <person name="Steindorff A."/>
            <person name="Ohm R."/>
            <person name="Martin F."/>
            <person name="Silar P."/>
            <person name="Natvig D."/>
            <person name="Lalanne C."/>
            <person name="Gautier V."/>
            <person name="Ament-Velasquez S.L."/>
            <person name="Kruys A."/>
            <person name="Hutchinson M.I."/>
            <person name="Powell A.J."/>
            <person name="Barry K."/>
            <person name="Miller A.N."/>
            <person name="Grigoriev I.V."/>
            <person name="Debuchy R."/>
            <person name="Gladieux P."/>
            <person name="Thoren M.H."/>
            <person name="Johannesson H."/>
        </authorList>
    </citation>
    <scope>NUCLEOTIDE SEQUENCE</scope>
    <source>
        <strain evidence="3">CBS 958.72</strain>
    </source>
</reference>
<protein>
    <recommendedName>
        <fullName evidence="1">protein-ribulosamine 3-kinase</fullName>
        <ecNumber evidence="1">2.7.1.172</ecNumber>
    </recommendedName>
</protein>